<dbReference type="Proteomes" id="UP000477285">
    <property type="component" value="Unassembled WGS sequence"/>
</dbReference>
<name>A0A6L8T6J4_9FIRM</name>
<organism evidence="1 2">
    <name type="scientific">Blautia wexlerae</name>
    <dbReference type="NCBI Taxonomy" id="418240"/>
    <lineage>
        <taxon>Bacteria</taxon>
        <taxon>Bacillati</taxon>
        <taxon>Bacillota</taxon>
        <taxon>Clostridia</taxon>
        <taxon>Lachnospirales</taxon>
        <taxon>Lachnospiraceae</taxon>
        <taxon>Blautia</taxon>
    </lineage>
</organism>
<evidence type="ECO:0000313" key="2">
    <source>
        <dbReference type="Proteomes" id="UP000477285"/>
    </source>
</evidence>
<dbReference type="RefSeq" id="WP_161234292.1">
    <property type="nucleotide sequence ID" value="NZ_JANGDT010000009.1"/>
</dbReference>
<dbReference type="EMBL" id="WWVQ01000072">
    <property type="protein sequence ID" value="MZL35119.1"/>
    <property type="molecule type" value="Genomic_DNA"/>
</dbReference>
<comment type="caution">
    <text evidence="1">The sequence shown here is derived from an EMBL/GenBank/DDBJ whole genome shotgun (WGS) entry which is preliminary data.</text>
</comment>
<sequence>MKTIMMYQCEKCRKVYDSASQAMTCEAAHYGLTLEEYYHWRELLKTVKEAGAMNSISKNERTDKAFDDAVIRLVEFEKEHKLV</sequence>
<gene>
    <name evidence="1" type="ORF">GT728_18520</name>
</gene>
<evidence type="ECO:0000313" key="1">
    <source>
        <dbReference type="EMBL" id="MZL35119.1"/>
    </source>
</evidence>
<accession>A0A6L8T6J4</accession>
<dbReference type="AlphaFoldDB" id="A0A6L8T6J4"/>
<proteinExistence type="predicted"/>
<protein>
    <submittedName>
        <fullName evidence="1">Uncharacterized protein</fullName>
    </submittedName>
</protein>
<reference evidence="1 2" key="1">
    <citation type="journal article" date="2019" name="Nat. Med.">
        <title>A library of human gut bacterial isolates paired with longitudinal multiomics data enables mechanistic microbiome research.</title>
        <authorList>
            <person name="Poyet M."/>
            <person name="Groussin M."/>
            <person name="Gibbons S.M."/>
            <person name="Avila-Pacheco J."/>
            <person name="Jiang X."/>
            <person name="Kearney S.M."/>
            <person name="Perrotta A.R."/>
            <person name="Berdy B."/>
            <person name="Zhao S."/>
            <person name="Lieberman T.D."/>
            <person name="Swanson P.K."/>
            <person name="Smith M."/>
            <person name="Roesemann S."/>
            <person name="Alexander J.E."/>
            <person name="Rich S.A."/>
            <person name="Livny J."/>
            <person name="Vlamakis H."/>
            <person name="Clish C."/>
            <person name="Bullock K."/>
            <person name="Deik A."/>
            <person name="Scott J."/>
            <person name="Pierce K.A."/>
            <person name="Xavier R.J."/>
            <person name="Alm E.J."/>
        </authorList>
    </citation>
    <scope>NUCLEOTIDE SEQUENCE [LARGE SCALE GENOMIC DNA]</scope>
    <source>
        <strain evidence="1 2">BIOML-A1</strain>
    </source>
</reference>